<sequence length="93" mass="10513">MPAMKNYNWGVDRMINEGLGGGFIIDDYDARRLDMGAETNRSENLTKLDKSDYYDIDRMINEGLGGGFIIYDYDVKKLEEHGIGEAEAQLVEA</sequence>
<gene>
    <name evidence="1" type="ORF">SAMN05216238_102417</name>
</gene>
<evidence type="ECO:0000313" key="1">
    <source>
        <dbReference type="EMBL" id="SFD61314.1"/>
    </source>
</evidence>
<dbReference type="RefSeq" id="WP_090081929.1">
    <property type="nucleotide sequence ID" value="NZ_FOMR01000002.1"/>
</dbReference>
<dbReference type="OrthoDB" id="2454402at2"/>
<evidence type="ECO:0000313" key="2">
    <source>
        <dbReference type="Proteomes" id="UP000199474"/>
    </source>
</evidence>
<keyword evidence="2" id="KW-1185">Reference proteome</keyword>
<protein>
    <submittedName>
        <fullName evidence="1">Uncharacterized protein</fullName>
    </submittedName>
</protein>
<dbReference type="Proteomes" id="UP000199474">
    <property type="component" value="Unassembled WGS sequence"/>
</dbReference>
<reference evidence="2" key="1">
    <citation type="submission" date="2016-10" db="EMBL/GenBank/DDBJ databases">
        <authorList>
            <person name="Varghese N."/>
            <person name="Submissions S."/>
        </authorList>
    </citation>
    <scope>NUCLEOTIDE SEQUENCE [LARGE SCALE GENOMIC DNA]</scope>
    <source>
        <strain evidence="2">DSM 22530</strain>
    </source>
</reference>
<dbReference type="AlphaFoldDB" id="A0A1I1TS20"/>
<organism evidence="1 2">
    <name type="scientific">Lentibacillus persicus</name>
    <dbReference type="NCBI Taxonomy" id="640948"/>
    <lineage>
        <taxon>Bacteria</taxon>
        <taxon>Bacillati</taxon>
        <taxon>Bacillota</taxon>
        <taxon>Bacilli</taxon>
        <taxon>Bacillales</taxon>
        <taxon>Bacillaceae</taxon>
        <taxon>Lentibacillus</taxon>
    </lineage>
</organism>
<name>A0A1I1TS20_9BACI</name>
<proteinExistence type="predicted"/>
<dbReference type="STRING" id="640948.SAMN05216238_102417"/>
<accession>A0A1I1TS20</accession>
<dbReference type="EMBL" id="FOMR01000002">
    <property type="protein sequence ID" value="SFD61314.1"/>
    <property type="molecule type" value="Genomic_DNA"/>
</dbReference>